<organism evidence="1 2">
    <name type="scientific">Rhizoctonia solani</name>
    <dbReference type="NCBI Taxonomy" id="456999"/>
    <lineage>
        <taxon>Eukaryota</taxon>
        <taxon>Fungi</taxon>
        <taxon>Dikarya</taxon>
        <taxon>Basidiomycota</taxon>
        <taxon>Agaricomycotina</taxon>
        <taxon>Agaricomycetes</taxon>
        <taxon>Cantharellales</taxon>
        <taxon>Ceratobasidiaceae</taxon>
        <taxon>Rhizoctonia</taxon>
    </lineage>
</organism>
<dbReference type="AlphaFoldDB" id="A0A8H7M687"/>
<evidence type="ECO:0000313" key="1">
    <source>
        <dbReference type="EMBL" id="KAF8757173.1"/>
    </source>
</evidence>
<reference evidence="1" key="1">
    <citation type="submission" date="2020-09" db="EMBL/GenBank/DDBJ databases">
        <title>Comparative genome analyses of four rice-infecting Rhizoctonia solani isolates reveal extensive enrichment of homogalacturonan modification genes.</title>
        <authorList>
            <person name="Lee D.-Y."/>
            <person name="Jeon J."/>
            <person name="Kim K.-T."/>
            <person name="Cheong K."/>
            <person name="Song H."/>
            <person name="Choi G."/>
            <person name="Ko J."/>
            <person name="Opiyo S.O."/>
            <person name="Zuo S."/>
            <person name="Madhav S."/>
            <person name="Lee Y.-H."/>
            <person name="Wang G.-L."/>
        </authorList>
    </citation>
    <scope>NUCLEOTIDE SEQUENCE</scope>
    <source>
        <strain evidence="1">AG1-IA B2</strain>
    </source>
</reference>
<comment type="caution">
    <text evidence="1">The sequence shown here is derived from an EMBL/GenBank/DDBJ whole genome shotgun (WGS) entry which is preliminary data.</text>
</comment>
<proteinExistence type="predicted"/>
<accession>A0A8H7M687</accession>
<evidence type="ECO:0000313" key="2">
    <source>
        <dbReference type="Proteomes" id="UP000614334"/>
    </source>
</evidence>
<gene>
    <name evidence="1" type="ORF">RHS01_03722</name>
</gene>
<dbReference type="Proteomes" id="UP000614334">
    <property type="component" value="Unassembled WGS sequence"/>
</dbReference>
<name>A0A8H7M687_9AGAM</name>
<sequence length="115" mass="13041">MGATPCYTPPEFEEPAFTTHDEHACRIARMVVSSGVTELDNRVIEKMEVELARGNTWPSGRCPCDKSEKKRTLLEEMRMSASDAPRDTKQARRKAKNLMKGATREIVVEISRILF</sequence>
<dbReference type="EMBL" id="JACYCF010000005">
    <property type="protein sequence ID" value="KAF8757173.1"/>
    <property type="molecule type" value="Genomic_DNA"/>
</dbReference>
<protein>
    <submittedName>
        <fullName evidence="1">Uncharacterized protein</fullName>
    </submittedName>
</protein>